<protein>
    <submittedName>
        <fullName evidence="1">Uncharacterized protein</fullName>
    </submittedName>
</protein>
<dbReference type="AlphaFoldDB" id="A0A0B1YXB8"/>
<evidence type="ECO:0000313" key="1">
    <source>
        <dbReference type="EMBL" id="KHK61827.1"/>
    </source>
</evidence>
<gene>
    <name evidence="1" type="ORF">JZ00_26530</name>
</gene>
<comment type="caution">
    <text evidence="1">The sequence shown here is derived from an EMBL/GenBank/DDBJ whole genome shotgun (WGS) entry which is preliminary data.</text>
</comment>
<sequence length="62" mass="6814">MALRRDDCRGDESSFLTPKVRAALEQSGNCEGFWFIGEPILSGRAIFITLGIQNLSEPSLAQ</sequence>
<evidence type="ECO:0000313" key="2">
    <source>
        <dbReference type="Proteomes" id="UP000030949"/>
    </source>
</evidence>
<dbReference type="EMBL" id="JQGJ01000025">
    <property type="protein sequence ID" value="KHK61827.1"/>
    <property type="molecule type" value="Genomic_DNA"/>
</dbReference>
<name>A0A0B1YXB8_9PSED</name>
<dbReference type="Proteomes" id="UP000030949">
    <property type="component" value="Unassembled WGS sequence"/>
</dbReference>
<accession>A0A0B1YXB8</accession>
<reference evidence="2" key="1">
    <citation type="submission" date="2015-03" db="EMBL/GenBank/DDBJ databases">
        <title>Pseudomonas frederiksbergensis hydrocarbon degrader.</title>
        <authorList>
            <person name="Brown L.M."/>
            <person name="Ruiz O.N."/>
            <person name="Mueller S."/>
            <person name="Gunasekera T.S."/>
        </authorList>
    </citation>
    <scope>NUCLEOTIDE SEQUENCE [LARGE SCALE GENOMIC DNA]</scope>
    <source>
        <strain evidence="2">SI8</strain>
    </source>
</reference>
<proteinExistence type="predicted"/>
<organism evidence="1 2">
    <name type="scientific">Pseudomonas frederiksbergensis</name>
    <dbReference type="NCBI Taxonomy" id="104087"/>
    <lineage>
        <taxon>Bacteria</taxon>
        <taxon>Pseudomonadati</taxon>
        <taxon>Pseudomonadota</taxon>
        <taxon>Gammaproteobacteria</taxon>
        <taxon>Pseudomonadales</taxon>
        <taxon>Pseudomonadaceae</taxon>
        <taxon>Pseudomonas</taxon>
    </lineage>
</organism>